<reference evidence="1" key="1">
    <citation type="submission" date="2025-08" db="UniProtKB">
        <authorList>
            <consortium name="Ensembl"/>
        </authorList>
    </citation>
    <scope>IDENTIFICATION</scope>
</reference>
<dbReference type="AlphaFoldDB" id="A0A8C1XSC5"/>
<dbReference type="Proteomes" id="UP000694700">
    <property type="component" value="Unplaced"/>
</dbReference>
<proteinExistence type="predicted"/>
<evidence type="ECO:0000313" key="1">
    <source>
        <dbReference type="Ensembl" id="ENSCCRP00015085314.1"/>
    </source>
</evidence>
<dbReference type="Ensembl" id="ENSCCRT00015088086.1">
    <property type="protein sequence ID" value="ENSCCRP00015085314.1"/>
    <property type="gene ID" value="ENSCCRG00015034419.1"/>
</dbReference>
<evidence type="ECO:0000313" key="2">
    <source>
        <dbReference type="Proteomes" id="UP000694700"/>
    </source>
</evidence>
<sequence length="96" mass="10720">MDRPMAWAVAFVARRAKSVALRRSRKAGSLGLDSSRERRSFHEVSVNAASAWGLPRQKTHSPWPSSSCRGALHVPQQWRGMAAAVRNAVRNDLLER</sequence>
<protein>
    <submittedName>
        <fullName evidence="1">Uncharacterized protein</fullName>
    </submittedName>
</protein>
<accession>A0A8C1XSC5</accession>
<organism evidence="1 2">
    <name type="scientific">Cyprinus carpio</name>
    <name type="common">Common carp</name>
    <dbReference type="NCBI Taxonomy" id="7962"/>
    <lineage>
        <taxon>Eukaryota</taxon>
        <taxon>Metazoa</taxon>
        <taxon>Chordata</taxon>
        <taxon>Craniata</taxon>
        <taxon>Vertebrata</taxon>
        <taxon>Euteleostomi</taxon>
        <taxon>Actinopterygii</taxon>
        <taxon>Neopterygii</taxon>
        <taxon>Teleostei</taxon>
        <taxon>Ostariophysi</taxon>
        <taxon>Cypriniformes</taxon>
        <taxon>Cyprinidae</taxon>
        <taxon>Cyprininae</taxon>
        <taxon>Cyprinus</taxon>
    </lineage>
</organism>
<name>A0A8C1XSC5_CYPCA</name>